<evidence type="ECO:0000313" key="5">
    <source>
        <dbReference type="Proteomes" id="UP001174694"/>
    </source>
</evidence>
<keyword evidence="5" id="KW-1185">Reference proteome</keyword>
<sequence>MAAPSVQNPPTQSESKSAKKKKAKSERTESPAPASTSTPDKPASVAAGEGDQGDASDIPIVREIQKSIRNVNKKITNASKTDSLIAEHKDKSLDELVAAKIINADQKAQHLKKPGLLIQLSQLEEQLAQFKKVDQDYKARISSEKAELEKSLTEKFEKEKADALAEVKEKADEGAKKALHDGFLLLSQFLRLAATRREEGGDPNLDENQALEGILLKAYSGDENAVDAMLKLVEGSDETPRSVQGAPLTTTYAQIKAAAQAHAVPLFQTEAVPEEPVPATETPAPATDPTIAHASMTEIDAGADVALVNGHTEPQTNGLPANAEVGDNAANAAAENQWNASTEPLSMTTSQEWVEVPRDPAETETGLNATPAAPANTQSWADEAADAHAEQPAAPAVAENDGFQSVHRNRGRDNREGGGWRGGRGNYRGRGNFRGEGRGRGRGGRGGRGGPRRDAPES</sequence>
<dbReference type="AlphaFoldDB" id="A0AA38RJ35"/>
<feature type="compositionally biased region" description="Low complexity" evidence="2">
    <location>
        <begin position="390"/>
        <end position="399"/>
    </location>
</feature>
<organism evidence="4 5">
    <name type="scientific">Pleurostoma richardsiae</name>
    <dbReference type="NCBI Taxonomy" id="41990"/>
    <lineage>
        <taxon>Eukaryota</taxon>
        <taxon>Fungi</taxon>
        <taxon>Dikarya</taxon>
        <taxon>Ascomycota</taxon>
        <taxon>Pezizomycotina</taxon>
        <taxon>Sordariomycetes</taxon>
        <taxon>Sordariomycetidae</taxon>
        <taxon>Calosphaeriales</taxon>
        <taxon>Pleurostomataceae</taxon>
        <taxon>Pleurostoma</taxon>
    </lineage>
</organism>
<dbReference type="Pfam" id="PF26434">
    <property type="entry name" value="YAG7_C"/>
    <property type="match status" value="1"/>
</dbReference>
<comment type="caution">
    <text evidence="4">The sequence shown here is derived from an EMBL/GenBank/DDBJ whole genome shotgun (WGS) entry which is preliminary data.</text>
</comment>
<evidence type="ECO:0000313" key="4">
    <source>
        <dbReference type="EMBL" id="KAJ9138720.1"/>
    </source>
</evidence>
<feature type="compositionally biased region" description="Gly residues" evidence="2">
    <location>
        <begin position="419"/>
        <end position="432"/>
    </location>
</feature>
<feature type="coiled-coil region" evidence="1">
    <location>
        <begin position="120"/>
        <end position="173"/>
    </location>
</feature>
<dbReference type="InterPro" id="IPR058602">
    <property type="entry name" value="YAG7_dimerisation_dom"/>
</dbReference>
<keyword evidence="1" id="KW-0175">Coiled coil</keyword>
<accession>A0AA38RJ35</accession>
<feature type="region of interest" description="Disordered" evidence="2">
    <location>
        <begin position="379"/>
        <end position="458"/>
    </location>
</feature>
<dbReference type="EMBL" id="JANBVO010000029">
    <property type="protein sequence ID" value="KAJ9138720.1"/>
    <property type="molecule type" value="Genomic_DNA"/>
</dbReference>
<dbReference type="Proteomes" id="UP001174694">
    <property type="component" value="Unassembled WGS sequence"/>
</dbReference>
<gene>
    <name evidence="4" type="ORF">NKR23_g8424</name>
</gene>
<protein>
    <submittedName>
        <fullName evidence="4">Transcription factor CBF NF-Y histone domain-containing protein</fullName>
    </submittedName>
</protein>
<name>A0AA38RJ35_9PEZI</name>
<feature type="compositionally biased region" description="Polar residues" evidence="2">
    <location>
        <begin position="1"/>
        <end position="12"/>
    </location>
</feature>
<proteinExistence type="predicted"/>
<feature type="domain" description="YAG7-like dimerisation" evidence="3">
    <location>
        <begin position="176"/>
        <end position="260"/>
    </location>
</feature>
<feature type="region of interest" description="Disordered" evidence="2">
    <location>
        <begin position="1"/>
        <end position="59"/>
    </location>
</feature>
<evidence type="ECO:0000259" key="3">
    <source>
        <dbReference type="Pfam" id="PF26434"/>
    </source>
</evidence>
<evidence type="ECO:0000256" key="2">
    <source>
        <dbReference type="SAM" id="MobiDB-lite"/>
    </source>
</evidence>
<evidence type="ECO:0000256" key="1">
    <source>
        <dbReference type="SAM" id="Coils"/>
    </source>
</evidence>
<reference evidence="4" key="1">
    <citation type="submission" date="2022-07" db="EMBL/GenBank/DDBJ databases">
        <title>Fungi with potential for degradation of polypropylene.</title>
        <authorList>
            <person name="Gostincar C."/>
        </authorList>
    </citation>
    <scope>NUCLEOTIDE SEQUENCE</scope>
    <source>
        <strain evidence="4">EXF-13308</strain>
    </source>
</reference>